<dbReference type="RefSeq" id="WP_188998287.1">
    <property type="nucleotide sequence ID" value="NZ_BMOU01000004.1"/>
</dbReference>
<reference evidence="1" key="1">
    <citation type="journal article" date="2014" name="Int. J. Syst. Evol. Microbiol.">
        <title>Complete genome sequence of Corynebacterium casei LMG S-19264T (=DSM 44701T), isolated from a smear-ripened cheese.</title>
        <authorList>
            <consortium name="US DOE Joint Genome Institute (JGI-PGF)"/>
            <person name="Walter F."/>
            <person name="Albersmeier A."/>
            <person name="Kalinowski J."/>
            <person name="Ruckert C."/>
        </authorList>
    </citation>
    <scope>NUCLEOTIDE SEQUENCE</scope>
    <source>
        <strain evidence="1">JCM 17820</strain>
    </source>
</reference>
<dbReference type="Proteomes" id="UP000605784">
    <property type="component" value="Unassembled WGS sequence"/>
</dbReference>
<sequence>MFEEAANEETVETGWGNVASYDGAPAVIDTLLRLDAETTYTKTELSDEAGVPLKTLYLDGTLEHLVEIGFLEKHEVEGDEALFGVATETDVFRAAAAFDEAVSARLAEEE</sequence>
<protein>
    <submittedName>
        <fullName evidence="1">Uncharacterized protein</fullName>
    </submittedName>
</protein>
<reference evidence="1" key="2">
    <citation type="submission" date="2020-09" db="EMBL/GenBank/DDBJ databases">
        <authorList>
            <person name="Sun Q."/>
            <person name="Ohkuma M."/>
        </authorList>
    </citation>
    <scope>NUCLEOTIDE SEQUENCE</scope>
    <source>
        <strain evidence="1">JCM 17820</strain>
    </source>
</reference>
<dbReference type="EMBL" id="BMOU01000004">
    <property type="protein sequence ID" value="GGN96687.1"/>
    <property type="molecule type" value="Genomic_DNA"/>
</dbReference>
<keyword evidence="2" id="KW-1185">Reference proteome</keyword>
<comment type="caution">
    <text evidence="1">The sequence shown here is derived from an EMBL/GenBank/DDBJ whole genome shotgun (WGS) entry which is preliminary data.</text>
</comment>
<proteinExistence type="predicted"/>
<name>A0A830GQL9_9EURY</name>
<evidence type="ECO:0000313" key="2">
    <source>
        <dbReference type="Proteomes" id="UP000605784"/>
    </source>
</evidence>
<evidence type="ECO:0000313" key="1">
    <source>
        <dbReference type="EMBL" id="GGN96687.1"/>
    </source>
</evidence>
<accession>A0A830GQL9</accession>
<dbReference type="AlphaFoldDB" id="A0A830GQL9"/>
<organism evidence="1 2">
    <name type="scientific">Haloarcula pellucida</name>
    <dbReference type="NCBI Taxonomy" id="1427151"/>
    <lineage>
        <taxon>Archaea</taxon>
        <taxon>Methanobacteriati</taxon>
        <taxon>Methanobacteriota</taxon>
        <taxon>Stenosarchaea group</taxon>
        <taxon>Halobacteria</taxon>
        <taxon>Halobacteriales</taxon>
        <taxon>Haloarculaceae</taxon>
        <taxon>Haloarcula</taxon>
    </lineage>
</organism>
<gene>
    <name evidence="1" type="ORF">GCM10009030_25280</name>
</gene>